<name>A0A0L8V6P3_9BACT</name>
<evidence type="ECO:0000313" key="2">
    <source>
        <dbReference type="Proteomes" id="UP000036958"/>
    </source>
</evidence>
<accession>A0A0L8V6P3</accession>
<organism evidence="1 2">
    <name type="scientific">Sunxiuqinia dokdonensis</name>
    <dbReference type="NCBI Taxonomy" id="1409788"/>
    <lineage>
        <taxon>Bacteria</taxon>
        <taxon>Pseudomonadati</taxon>
        <taxon>Bacteroidota</taxon>
        <taxon>Bacteroidia</taxon>
        <taxon>Marinilabiliales</taxon>
        <taxon>Prolixibacteraceae</taxon>
        <taxon>Sunxiuqinia</taxon>
    </lineage>
</organism>
<dbReference type="EMBL" id="LGIA01000176">
    <property type="protein sequence ID" value="KOH43872.1"/>
    <property type="molecule type" value="Genomic_DNA"/>
</dbReference>
<dbReference type="AlphaFoldDB" id="A0A0L8V6P3"/>
<evidence type="ECO:0000313" key="1">
    <source>
        <dbReference type="EMBL" id="KOH43872.1"/>
    </source>
</evidence>
<sequence>MTADFLKFGKSCCPAIEFISIALAKRLVAVVHRKAFPAGLKD</sequence>
<dbReference type="Proteomes" id="UP000036958">
    <property type="component" value="Unassembled WGS sequence"/>
</dbReference>
<comment type="caution">
    <text evidence="1">The sequence shown here is derived from an EMBL/GenBank/DDBJ whole genome shotgun (WGS) entry which is preliminary data.</text>
</comment>
<reference evidence="2" key="1">
    <citation type="submission" date="2015-07" db="EMBL/GenBank/DDBJ databases">
        <title>Genome sequencing of Sunxiuqinia dokdonensis strain SK.</title>
        <authorList>
            <person name="Ahn S."/>
            <person name="Kim B.-C."/>
        </authorList>
    </citation>
    <scope>NUCLEOTIDE SEQUENCE [LARGE SCALE GENOMIC DNA]</scope>
    <source>
        <strain evidence="2">SK</strain>
    </source>
</reference>
<protein>
    <submittedName>
        <fullName evidence="1">Uncharacterized protein</fullName>
    </submittedName>
</protein>
<gene>
    <name evidence="1" type="ORF">NC99_33680</name>
</gene>
<keyword evidence="2" id="KW-1185">Reference proteome</keyword>
<dbReference type="STRING" id="1409788.NC99_33680"/>
<proteinExistence type="predicted"/>